<organism evidence="3 4">
    <name type="scientific">Jeotgalibaca ciconiae</name>
    <dbReference type="NCBI Taxonomy" id="2496265"/>
    <lineage>
        <taxon>Bacteria</taxon>
        <taxon>Bacillati</taxon>
        <taxon>Bacillota</taxon>
        <taxon>Bacilli</taxon>
        <taxon>Lactobacillales</taxon>
        <taxon>Carnobacteriaceae</taxon>
        <taxon>Jeotgalibaca</taxon>
    </lineage>
</organism>
<dbReference type="Gene3D" id="3.40.50.1820">
    <property type="entry name" value="alpha/beta hydrolase"/>
    <property type="match status" value="1"/>
</dbReference>
<dbReference type="KEGG" id="jeh:EJN90_00310"/>
<dbReference type="SUPFAM" id="SSF53474">
    <property type="entry name" value="alpha/beta-Hydrolases"/>
    <property type="match status" value="1"/>
</dbReference>
<dbReference type="RefSeq" id="WP_126108332.1">
    <property type="nucleotide sequence ID" value="NZ_CP034465.1"/>
</dbReference>
<dbReference type="OrthoDB" id="9800213at2"/>
<protein>
    <submittedName>
        <fullName evidence="3">Alpha/beta fold hydrolase</fullName>
    </submittedName>
</protein>
<dbReference type="GO" id="GO:0052689">
    <property type="term" value="F:carboxylic ester hydrolase activity"/>
    <property type="evidence" value="ECO:0007669"/>
    <property type="project" value="InterPro"/>
</dbReference>
<keyword evidence="4" id="KW-1185">Reference proteome</keyword>
<evidence type="ECO:0000313" key="4">
    <source>
        <dbReference type="Proteomes" id="UP000273326"/>
    </source>
</evidence>
<keyword evidence="3" id="KW-0378">Hydrolase</keyword>
<dbReference type="InterPro" id="IPR012354">
    <property type="entry name" value="Esterase_lipase"/>
</dbReference>
<evidence type="ECO:0000256" key="1">
    <source>
        <dbReference type="PIRSR" id="PIRSR017388-1"/>
    </source>
</evidence>
<accession>A0A3Q9BIM8</accession>
<dbReference type="PIRSF" id="PIRSF017388">
    <property type="entry name" value="Esterase_lipase"/>
    <property type="match status" value="1"/>
</dbReference>
<dbReference type="InterPro" id="IPR029058">
    <property type="entry name" value="AB_hydrolase_fold"/>
</dbReference>
<feature type="active site" description="Charge relay system" evidence="1">
    <location>
        <position position="225"/>
    </location>
</feature>
<dbReference type="InterPro" id="IPR022742">
    <property type="entry name" value="Hydrolase_4"/>
</dbReference>
<dbReference type="AlphaFoldDB" id="A0A3Q9BIM8"/>
<feature type="active site" description="Nucleophile" evidence="1">
    <location>
        <position position="96"/>
    </location>
</feature>
<feature type="active site" description="Charge relay system" evidence="1">
    <location>
        <position position="195"/>
    </location>
</feature>
<feature type="domain" description="Serine aminopeptidase S33" evidence="2">
    <location>
        <begin position="17"/>
        <end position="227"/>
    </location>
</feature>
<reference evidence="4" key="1">
    <citation type="submission" date="2018-12" db="EMBL/GenBank/DDBJ databases">
        <title>Complete genome sequencing of Jeotgalibaca sp. H21T32.</title>
        <authorList>
            <person name="Bae J.-W."/>
            <person name="Lee S.-Y."/>
        </authorList>
    </citation>
    <scope>NUCLEOTIDE SEQUENCE [LARGE SCALE GENOMIC DNA]</scope>
    <source>
        <strain evidence="4">H21T32</strain>
    </source>
</reference>
<evidence type="ECO:0000313" key="3">
    <source>
        <dbReference type="EMBL" id="AZP03230.1"/>
    </source>
</evidence>
<evidence type="ECO:0000259" key="2">
    <source>
        <dbReference type="Pfam" id="PF12146"/>
    </source>
</evidence>
<dbReference type="EMBL" id="CP034465">
    <property type="protein sequence ID" value="AZP03230.1"/>
    <property type="molecule type" value="Genomic_DNA"/>
</dbReference>
<sequence>MKEVKLPEPFFFEKGSRAVLLLHAYTGSSNDVRMLGRTLERNGYTVYSPQFTGHATERFEDILDKGSPEVWVEDAEKATAFLHSKGYTEIVVMGLSLGGIVATRLLETGDYIGGGSFNSPILNIGESKVPAAFVNYYRSFNKQMGMDKDEIESSIDRIKQKLGEQMNEIHLFTNLVQAELDTIDVPYYIASSGKDELIDYMNGRVLRDAITNAKVDFHFFPESTHVITVGAKRYDFEETVIDFLDNLNWKEGSV</sequence>
<gene>
    <name evidence="3" type="ORF">EJN90_00310</name>
</gene>
<dbReference type="Proteomes" id="UP000273326">
    <property type="component" value="Chromosome"/>
</dbReference>
<dbReference type="Pfam" id="PF12146">
    <property type="entry name" value="Hydrolase_4"/>
    <property type="match status" value="1"/>
</dbReference>
<name>A0A3Q9BIM8_9LACT</name>
<proteinExistence type="predicted"/>